<feature type="compositionally biased region" description="Gly residues" evidence="1">
    <location>
        <begin position="478"/>
        <end position="519"/>
    </location>
</feature>
<proteinExistence type="predicted"/>
<protein>
    <recommendedName>
        <fullName evidence="4">DUF3300 domain-containing protein</fullName>
    </recommendedName>
</protein>
<dbReference type="PANTHER" id="PTHR40269">
    <property type="entry name" value="OUTER MEMBRANE PROTEIN-RELATED"/>
    <property type="match status" value="1"/>
</dbReference>
<reference evidence="2" key="1">
    <citation type="submission" date="2016-01" db="EMBL/GenBank/DDBJ databases">
        <authorList>
            <person name="Peeters C."/>
        </authorList>
    </citation>
    <scope>NUCLEOTIDE SEQUENCE [LARGE SCALE GENOMIC DNA]</scope>
    <source>
        <strain evidence="2">LMG 29326</strain>
    </source>
</reference>
<dbReference type="Proteomes" id="UP000054978">
    <property type="component" value="Unassembled WGS sequence"/>
</dbReference>
<evidence type="ECO:0008006" key="4">
    <source>
        <dbReference type="Google" id="ProtNLM"/>
    </source>
</evidence>
<feature type="region of interest" description="Disordered" evidence="1">
    <location>
        <begin position="443"/>
        <end position="519"/>
    </location>
</feature>
<evidence type="ECO:0000256" key="1">
    <source>
        <dbReference type="SAM" id="MobiDB-lite"/>
    </source>
</evidence>
<comment type="caution">
    <text evidence="2">The sequence shown here is derived from an EMBL/GenBank/DDBJ whole genome shotgun (WGS) entry which is preliminary data.</text>
</comment>
<evidence type="ECO:0000313" key="2">
    <source>
        <dbReference type="EMBL" id="SAK52569.1"/>
    </source>
</evidence>
<keyword evidence="3" id="KW-1185">Reference proteome</keyword>
<feature type="compositionally biased region" description="Low complexity" evidence="1">
    <location>
        <begin position="460"/>
        <end position="474"/>
    </location>
</feature>
<dbReference type="AlphaFoldDB" id="A0A158A4E0"/>
<organism evidence="2 3">
    <name type="scientific">Caballeronia ptereochthonis</name>
    <dbReference type="NCBI Taxonomy" id="1777144"/>
    <lineage>
        <taxon>Bacteria</taxon>
        <taxon>Pseudomonadati</taxon>
        <taxon>Pseudomonadota</taxon>
        <taxon>Betaproteobacteria</taxon>
        <taxon>Burkholderiales</taxon>
        <taxon>Burkholderiaceae</taxon>
        <taxon>Caballeronia</taxon>
    </lineage>
</organism>
<accession>A0A158A4E0</accession>
<evidence type="ECO:0000313" key="3">
    <source>
        <dbReference type="Proteomes" id="UP000054978"/>
    </source>
</evidence>
<sequence>MRNKTSAASLLDGQTFGAGTFRADDARASLPFAFIKHCASVCCSSAINARIPPYGQFTRIERRAPEDLILKRNASTVIAHPARTMRVIAMSAALLALPLAALHPGPGHAQTQNAASTGQKLTNQQLDALTAPVALYPDALLAQVLMASTYPSEVTEAAAWSKANPNVKGDDAVKAVQSEPWDPSVQSLVAFPQALATMASKPDWVTQLGNAFIAQPSDVMDSVQRLRRAAQSAGNLKTNEQQKIVVQQAPSTSVTTIQIEPANPQVVYVPTYNPTVVYGAWPYPAYPPVYVPPPPGYAIATGFATGLAFGAGIAVANSLWGNCDWNHGDVNVNVNRYNNINVNNRISSNTNNVRWNRNDPQFNRTNVANGQNTFNNANLGANANQFRGREDARAQAAQTLQQRTGQNLNQSASQRVQNIRQGGGQNALNNGDLRQRSQSVNRDNALRGAGDGNAARQDIQRGQASRQSLASQSQNRPGAGGGGIQREGGGGGGGGAGGGGVQRAGGGGFHGGGGGFHRR</sequence>
<dbReference type="PANTHER" id="PTHR40269:SF1">
    <property type="entry name" value="OUTER MEMBRANE PROTEIN"/>
    <property type="match status" value="1"/>
</dbReference>
<gene>
    <name evidence="2" type="ORF">AWB83_01286</name>
</gene>
<name>A0A158A4E0_9BURK</name>
<dbReference type="STRING" id="1777144.AWB83_01286"/>
<dbReference type="InterPro" id="IPR021728">
    <property type="entry name" value="DUF3300"/>
</dbReference>
<dbReference type="EMBL" id="FCOB02000005">
    <property type="protein sequence ID" value="SAK52569.1"/>
    <property type="molecule type" value="Genomic_DNA"/>
</dbReference>
<dbReference type="Pfam" id="PF11737">
    <property type="entry name" value="DUF3300"/>
    <property type="match status" value="1"/>
</dbReference>